<feature type="transmembrane region" description="Helical" evidence="2">
    <location>
        <begin position="48"/>
        <end position="68"/>
    </location>
</feature>
<sequence length="607" mass="67037">MQTTPTEPKYAKAPTGDNQSEQQAQEPTASKDQPGGHRFSLLPWVWEIAAWVGSCSFFIGVVVTLSVLDKQPQPNFKYHITPNAIIGLLSTFAELLLIMPLQSSIGQLKWLRAMRTRPLDDFRAIDAASRGPLGSLILLARQAGGVTISIGALISILALGINVFIQQTLRYEQIWEPTGEAVLPVAQWSDQDGWIDLEPGSYAVGLDPELQSASYIALLSPPGKNFNATALQCSTGNCTWPSYETLGVCSTCANLTSELETVSVSVNNTPTEYYTLKNGMVLTGLDPEQSISISILNITTSYRQGLDGWYDAWQPMAFPNKGSKITNVMAIGLSPGQVPGFWSRTSEGDQPVTTTKGFRKPVAYECIFQFCIRNMQAKLMNESLVETETSRWINDTLFLNWDDPHIYDQNITFRSAPEASDTYYVSPENWGTLDQLLSSFLVTNGSLLEGYIPFSNEATTMAILRTMNKTVDGFPALMNNVANSLSLSLRSMPRQPTVSGQALSMTSHARVRWEWLALPLFELVATLVFLITVIIKTRRQGLQPWSNNVLAYFFHGLDDRPVGVMAPQTVMESKAKQILVEFVPHSDGGRLVPIKSDDEVVEERADA</sequence>
<gene>
    <name evidence="3" type="ORF">EJ04DRAFT_595782</name>
</gene>
<dbReference type="OrthoDB" id="5376804at2759"/>
<feature type="transmembrane region" description="Helical" evidence="2">
    <location>
        <begin position="515"/>
        <end position="535"/>
    </location>
</feature>
<protein>
    <submittedName>
        <fullName evidence="3">Uncharacterized protein</fullName>
    </submittedName>
</protein>
<evidence type="ECO:0000313" key="4">
    <source>
        <dbReference type="Proteomes" id="UP000799444"/>
    </source>
</evidence>
<dbReference type="PANTHER" id="PTHR35394:SF5">
    <property type="entry name" value="DUF3176 DOMAIN-CONTAINING PROTEIN"/>
    <property type="match status" value="1"/>
</dbReference>
<keyword evidence="2" id="KW-0472">Membrane</keyword>
<feature type="region of interest" description="Disordered" evidence="1">
    <location>
        <begin position="1"/>
        <end position="35"/>
    </location>
</feature>
<feature type="compositionally biased region" description="Polar residues" evidence="1">
    <location>
        <begin position="16"/>
        <end position="31"/>
    </location>
</feature>
<keyword evidence="4" id="KW-1185">Reference proteome</keyword>
<dbReference type="InterPro" id="IPR021514">
    <property type="entry name" value="DUF3176"/>
</dbReference>
<feature type="transmembrane region" description="Helical" evidence="2">
    <location>
        <begin position="80"/>
        <end position="101"/>
    </location>
</feature>
<dbReference type="AlphaFoldDB" id="A0A9P4QLS9"/>
<evidence type="ECO:0000313" key="3">
    <source>
        <dbReference type="EMBL" id="KAF2727221.1"/>
    </source>
</evidence>
<dbReference type="PANTHER" id="PTHR35394">
    <property type="entry name" value="DUF3176 DOMAIN-CONTAINING PROTEIN"/>
    <property type="match status" value="1"/>
</dbReference>
<name>A0A9P4QLS9_9PLEO</name>
<accession>A0A9P4QLS9</accession>
<dbReference type="EMBL" id="ML996346">
    <property type="protein sequence ID" value="KAF2727221.1"/>
    <property type="molecule type" value="Genomic_DNA"/>
</dbReference>
<reference evidence="3" key="1">
    <citation type="journal article" date="2020" name="Stud. Mycol.">
        <title>101 Dothideomycetes genomes: a test case for predicting lifestyles and emergence of pathogens.</title>
        <authorList>
            <person name="Haridas S."/>
            <person name="Albert R."/>
            <person name="Binder M."/>
            <person name="Bloem J."/>
            <person name="Labutti K."/>
            <person name="Salamov A."/>
            <person name="Andreopoulos B."/>
            <person name="Baker S."/>
            <person name="Barry K."/>
            <person name="Bills G."/>
            <person name="Bluhm B."/>
            <person name="Cannon C."/>
            <person name="Castanera R."/>
            <person name="Culley D."/>
            <person name="Daum C."/>
            <person name="Ezra D."/>
            <person name="Gonzalez J."/>
            <person name="Henrissat B."/>
            <person name="Kuo A."/>
            <person name="Liang C."/>
            <person name="Lipzen A."/>
            <person name="Lutzoni F."/>
            <person name="Magnuson J."/>
            <person name="Mondo S."/>
            <person name="Nolan M."/>
            <person name="Ohm R."/>
            <person name="Pangilinan J."/>
            <person name="Park H.-J."/>
            <person name="Ramirez L."/>
            <person name="Alfaro M."/>
            <person name="Sun H."/>
            <person name="Tritt A."/>
            <person name="Yoshinaga Y."/>
            <person name="Zwiers L.-H."/>
            <person name="Turgeon B."/>
            <person name="Goodwin S."/>
            <person name="Spatafora J."/>
            <person name="Crous P."/>
            <person name="Grigoriev I."/>
        </authorList>
    </citation>
    <scope>NUCLEOTIDE SEQUENCE</scope>
    <source>
        <strain evidence="3">CBS 125425</strain>
    </source>
</reference>
<comment type="caution">
    <text evidence="3">The sequence shown here is derived from an EMBL/GenBank/DDBJ whole genome shotgun (WGS) entry which is preliminary data.</text>
</comment>
<organism evidence="3 4">
    <name type="scientific">Polyplosphaeria fusca</name>
    <dbReference type="NCBI Taxonomy" id="682080"/>
    <lineage>
        <taxon>Eukaryota</taxon>
        <taxon>Fungi</taxon>
        <taxon>Dikarya</taxon>
        <taxon>Ascomycota</taxon>
        <taxon>Pezizomycotina</taxon>
        <taxon>Dothideomycetes</taxon>
        <taxon>Pleosporomycetidae</taxon>
        <taxon>Pleosporales</taxon>
        <taxon>Tetraplosphaeriaceae</taxon>
        <taxon>Polyplosphaeria</taxon>
    </lineage>
</organism>
<feature type="transmembrane region" description="Helical" evidence="2">
    <location>
        <begin position="143"/>
        <end position="165"/>
    </location>
</feature>
<keyword evidence="2" id="KW-1133">Transmembrane helix</keyword>
<dbReference type="Pfam" id="PF11374">
    <property type="entry name" value="DUF3176"/>
    <property type="match status" value="1"/>
</dbReference>
<evidence type="ECO:0000256" key="1">
    <source>
        <dbReference type="SAM" id="MobiDB-lite"/>
    </source>
</evidence>
<dbReference type="Proteomes" id="UP000799444">
    <property type="component" value="Unassembled WGS sequence"/>
</dbReference>
<keyword evidence="2" id="KW-0812">Transmembrane</keyword>
<evidence type="ECO:0000256" key="2">
    <source>
        <dbReference type="SAM" id="Phobius"/>
    </source>
</evidence>
<proteinExistence type="predicted"/>